<evidence type="ECO:0000313" key="6">
    <source>
        <dbReference type="Proteomes" id="UP000216063"/>
    </source>
</evidence>
<evidence type="ECO:0000256" key="1">
    <source>
        <dbReference type="SAM" id="MobiDB-lite"/>
    </source>
</evidence>
<dbReference type="InterPro" id="IPR038507">
    <property type="entry name" value="YcnI-like_sf"/>
</dbReference>
<feature type="chain" id="PRO_5012603647" evidence="3">
    <location>
        <begin position="34"/>
        <end position="240"/>
    </location>
</feature>
<sequence length="240" mass="24323">MAGRLGMPRARTTVALTATLILGSWLTAATAGAHVHVDADHPVRGDYALVTFQVPNESEKGSPTTKVTISLPNVASASTDVMAGWTAVLDRDAGTGTGTGTYRSVTFTAAPNAGIGAGQFELFPISIKLPDSDSATFPVDQTYADGTVVHWNQPPLPNGEEPDYPAPVLELTPGPPAPKERHAAPAAPGPTDAPSVSAAPASGEHAEPTAGPDNTARALAGAALLVAAIGVGVAVARRRT</sequence>
<dbReference type="InterPro" id="IPR012533">
    <property type="entry name" value="YcnI-copper_dom"/>
</dbReference>
<gene>
    <name evidence="5" type="ORF">CG716_29030</name>
</gene>
<dbReference type="Pfam" id="PF07987">
    <property type="entry name" value="DUF1775"/>
    <property type="match status" value="1"/>
</dbReference>
<evidence type="ECO:0000259" key="4">
    <source>
        <dbReference type="Pfam" id="PF07987"/>
    </source>
</evidence>
<organism evidence="5 6">
    <name type="scientific">Mycolicibacterium sphagni</name>
    <dbReference type="NCBI Taxonomy" id="1786"/>
    <lineage>
        <taxon>Bacteria</taxon>
        <taxon>Bacillati</taxon>
        <taxon>Actinomycetota</taxon>
        <taxon>Actinomycetes</taxon>
        <taxon>Mycobacteriales</taxon>
        <taxon>Mycobacteriaceae</taxon>
        <taxon>Mycolicibacterium</taxon>
    </lineage>
</organism>
<feature type="region of interest" description="Disordered" evidence="1">
    <location>
        <begin position="151"/>
        <end position="214"/>
    </location>
</feature>
<protein>
    <submittedName>
        <fullName evidence="5">Nuclear export factor GLE1</fullName>
    </submittedName>
</protein>
<dbReference type="EMBL" id="NOZR01000048">
    <property type="protein sequence ID" value="OYN74296.1"/>
    <property type="molecule type" value="Genomic_DNA"/>
</dbReference>
<keyword evidence="6" id="KW-1185">Reference proteome</keyword>
<evidence type="ECO:0000256" key="3">
    <source>
        <dbReference type="SAM" id="SignalP"/>
    </source>
</evidence>
<keyword evidence="2" id="KW-0812">Transmembrane</keyword>
<feature type="transmembrane region" description="Helical" evidence="2">
    <location>
        <begin position="218"/>
        <end position="236"/>
    </location>
</feature>
<dbReference type="Proteomes" id="UP000216063">
    <property type="component" value="Unassembled WGS sequence"/>
</dbReference>
<dbReference type="OrthoDB" id="9810871at2"/>
<dbReference type="Gene3D" id="2.60.40.2230">
    <property type="entry name" value="Uncharacterised protein YcnI-like PF07987, DUF1775"/>
    <property type="match status" value="1"/>
</dbReference>
<name>A0A255D509_9MYCO</name>
<feature type="compositionally biased region" description="Low complexity" evidence="1">
    <location>
        <begin position="184"/>
        <end position="194"/>
    </location>
</feature>
<feature type="domain" description="YncI copper-binding" evidence="4">
    <location>
        <begin position="34"/>
        <end position="171"/>
    </location>
</feature>
<comment type="caution">
    <text evidence="5">The sequence shown here is derived from an EMBL/GenBank/DDBJ whole genome shotgun (WGS) entry which is preliminary data.</text>
</comment>
<dbReference type="RefSeq" id="WP_094484606.1">
    <property type="nucleotide sequence ID" value="NZ_JACKSC010000236.1"/>
</dbReference>
<accession>A0A255D509</accession>
<keyword evidence="2" id="KW-0472">Membrane</keyword>
<evidence type="ECO:0000313" key="5">
    <source>
        <dbReference type="EMBL" id="OYN74296.1"/>
    </source>
</evidence>
<reference evidence="5 6" key="1">
    <citation type="submission" date="2017-07" db="EMBL/GenBank/DDBJ databases">
        <title>The new phylogeny of genus Mycobacterium.</title>
        <authorList>
            <person name="Tortoli E."/>
            <person name="Trovato A."/>
            <person name="Cirillo D.M."/>
        </authorList>
    </citation>
    <scope>NUCLEOTIDE SEQUENCE [LARGE SCALE GENOMIC DNA]</scope>
    <source>
        <strain evidence="5 6">ATCC 33027</strain>
    </source>
</reference>
<evidence type="ECO:0000256" key="2">
    <source>
        <dbReference type="SAM" id="Phobius"/>
    </source>
</evidence>
<feature type="signal peptide" evidence="3">
    <location>
        <begin position="1"/>
        <end position="33"/>
    </location>
</feature>
<keyword evidence="2" id="KW-1133">Transmembrane helix</keyword>
<keyword evidence="3" id="KW-0732">Signal</keyword>
<dbReference type="AlphaFoldDB" id="A0A255D509"/>
<proteinExistence type="predicted"/>
<dbReference type="CDD" id="cd08545">
    <property type="entry name" value="YcnI_like"/>
    <property type="match status" value="1"/>
</dbReference>